<protein>
    <submittedName>
        <fullName evidence="1">Uncharacterized protein</fullName>
    </submittedName>
</protein>
<dbReference type="EMBL" id="ABHU01000031">
    <property type="protein sequence ID" value="EDU88859.1"/>
    <property type="molecule type" value="Genomic_DNA"/>
</dbReference>
<organism evidence="1 2">
    <name type="scientific">Escherichia coli O157:H7 (strain EC869)</name>
    <dbReference type="NCBI Taxonomy" id="478008"/>
    <lineage>
        <taxon>Bacteria</taxon>
        <taxon>Pseudomonadati</taxon>
        <taxon>Pseudomonadota</taxon>
        <taxon>Gammaproteobacteria</taxon>
        <taxon>Enterobacterales</taxon>
        <taxon>Enterobacteriaceae</taxon>
        <taxon>Escherichia</taxon>
    </lineage>
</organism>
<evidence type="ECO:0000313" key="1">
    <source>
        <dbReference type="EMBL" id="EDU88859.1"/>
    </source>
</evidence>
<dbReference type="BioCyc" id="ECOL478008-HMP:G76-482314-MONOMER"/>
<accession>A0A0H3PLE3</accession>
<reference evidence="1 2" key="1">
    <citation type="journal article" date="2011" name="Appl. Environ. Microbiol.">
        <title>Genome signatures of Escherichia coli O157:H7 isolates from the bovine host reservoir.</title>
        <authorList>
            <person name="Eppinger M."/>
            <person name="Mammel M.K."/>
            <person name="Leclerc J.E."/>
            <person name="Ravel J."/>
            <person name="Cebula T.A."/>
        </authorList>
    </citation>
    <scope>NUCLEOTIDE SEQUENCE [LARGE SCALE GENOMIC DNA]</scope>
    <source>
        <strain evidence="1 2">EC869</strain>
    </source>
</reference>
<dbReference type="Proteomes" id="UP000004641">
    <property type="component" value="Unassembled WGS sequence"/>
</dbReference>
<proteinExistence type="predicted"/>
<name>A0A0H3PLE3_ECO5C</name>
<gene>
    <name evidence="1" type="ORF">ECH7EC869_4604</name>
</gene>
<comment type="caution">
    <text evidence="1">The sequence shown here is derived from an EMBL/GenBank/DDBJ whole genome shotgun (WGS) entry which is preliminary data.</text>
</comment>
<evidence type="ECO:0000313" key="2">
    <source>
        <dbReference type="Proteomes" id="UP000004641"/>
    </source>
</evidence>
<sequence length="39" mass="4478">MKINVMELFFRHQKSNAASLLRLQAIAGNVKSFRNFIPS</sequence>
<dbReference type="AlphaFoldDB" id="A0A0H3PLE3"/>